<dbReference type="Proteomes" id="UP000789366">
    <property type="component" value="Unassembled WGS sequence"/>
</dbReference>
<accession>A0ACA9QCH9</accession>
<evidence type="ECO:0000313" key="2">
    <source>
        <dbReference type="Proteomes" id="UP000789366"/>
    </source>
</evidence>
<feature type="non-terminal residue" evidence="1">
    <location>
        <position position="155"/>
    </location>
</feature>
<protein>
    <submittedName>
        <fullName evidence="1">7353_t:CDS:1</fullName>
    </submittedName>
</protein>
<evidence type="ECO:0000313" key="1">
    <source>
        <dbReference type="EMBL" id="CAG8742276.1"/>
    </source>
</evidence>
<dbReference type="EMBL" id="CAJVPW010038476">
    <property type="protein sequence ID" value="CAG8742276.1"/>
    <property type="molecule type" value="Genomic_DNA"/>
</dbReference>
<name>A0ACA9QCH9_9GLOM</name>
<sequence>MSQNNDTNIIAIFHVLLPFDTDSYKPVVVGNCEALGKWETPKVYLRRISNSALWVSDPVNIPIDLNVEYKYCLVASRAFPKFFTPQLNFEGGRFSNRQMELRGNVYDVWIDSDKFKSIHPVNENYELINYIYESIKSPDNLKDGIMECQYILSKY</sequence>
<organism evidence="1 2">
    <name type="scientific">Cetraspora pellucida</name>
    <dbReference type="NCBI Taxonomy" id="1433469"/>
    <lineage>
        <taxon>Eukaryota</taxon>
        <taxon>Fungi</taxon>
        <taxon>Fungi incertae sedis</taxon>
        <taxon>Mucoromycota</taxon>
        <taxon>Glomeromycotina</taxon>
        <taxon>Glomeromycetes</taxon>
        <taxon>Diversisporales</taxon>
        <taxon>Gigasporaceae</taxon>
        <taxon>Cetraspora</taxon>
    </lineage>
</organism>
<reference evidence="1" key="1">
    <citation type="submission" date="2021-06" db="EMBL/GenBank/DDBJ databases">
        <authorList>
            <person name="Kallberg Y."/>
            <person name="Tangrot J."/>
            <person name="Rosling A."/>
        </authorList>
    </citation>
    <scope>NUCLEOTIDE SEQUENCE</scope>
    <source>
        <strain evidence="1">28 12/20/2015</strain>
    </source>
</reference>
<comment type="caution">
    <text evidence="1">The sequence shown here is derived from an EMBL/GenBank/DDBJ whole genome shotgun (WGS) entry which is preliminary data.</text>
</comment>
<proteinExistence type="predicted"/>
<keyword evidence="2" id="KW-1185">Reference proteome</keyword>
<gene>
    <name evidence="1" type="ORF">SPELUC_LOCUS13901</name>
</gene>